<evidence type="ECO:0000256" key="10">
    <source>
        <dbReference type="RuleBase" id="RU365087"/>
    </source>
</evidence>
<proteinExistence type="inferred from homology"/>
<accession>A0A081BKD3</accession>
<evidence type="ECO:0000256" key="5">
    <source>
        <dbReference type="ARBA" id="ARBA00022692"/>
    </source>
</evidence>
<evidence type="ECO:0000256" key="1">
    <source>
        <dbReference type="ARBA" id="ARBA00004651"/>
    </source>
</evidence>
<dbReference type="PANTHER" id="PTHR34182:SF1">
    <property type="entry name" value="PROTEIN-EXPORT MEMBRANE PROTEIN SECG"/>
    <property type="match status" value="1"/>
</dbReference>
<keyword evidence="3 10" id="KW-0813">Transport</keyword>
<evidence type="ECO:0000256" key="7">
    <source>
        <dbReference type="ARBA" id="ARBA00022989"/>
    </source>
</evidence>
<keyword evidence="8 10" id="KW-0811">Translocation</keyword>
<dbReference type="eggNOG" id="COG1314">
    <property type="taxonomic scope" value="Bacteria"/>
</dbReference>
<evidence type="ECO:0000256" key="6">
    <source>
        <dbReference type="ARBA" id="ARBA00022927"/>
    </source>
</evidence>
<reference evidence="11" key="1">
    <citation type="journal article" date="2014" name="Genome Announc.">
        <title>Draft Genome Sequence of Lactobacillus oryzae Strain SG293T.</title>
        <authorList>
            <person name="Tanizawa Y."/>
            <person name="Fujisawa T."/>
            <person name="Mochizuki T."/>
            <person name="Kaminuma E."/>
            <person name="Nakamura Y."/>
            <person name="Tohno M."/>
        </authorList>
    </citation>
    <scope>NUCLEOTIDE SEQUENCE [LARGE SCALE GENOMIC DNA]</scope>
    <source>
        <strain evidence="11">SG293</strain>
    </source>
</reference>
<keyword evidence="4 10" id="KW-1003">Cell membrane</keyword>
<name>A0A081BKD3_9LACO</name>
<dbReference type="AlphaFoldDB" id="A0A081BKD3"/>
<organism evidence="11 12">
    <name type="scientific">Secundilactobacillus oryzae JCM 18671</name>
    <dbReference type="NCBI Taxonomy" id="1291743"/>
    <lineage>
        <taxon>Bacteria</taxon>
        <taxon>Bacillati</taxon>
        <taxon>Bacillota</taxon>
        <taxon>Bacilli</taxon>
        <taxon>Lactobacillales</taxon>
        <taxon>Lactobacillaceae</taxon>
        <taxon>Secundilactobacillus</taxon>
    </lineage>
</organism>
<dbReference type="STRING" id="1291743.LOSG293_340040"/>
<keyword evidence="12" id="KW-1185">Reference proteome</keyword>
<protein>
    <recommendedName>
        <fullName evidence="10">Protein-export membrane protein SecG</fullName>
    </recommendedName>
</protein>
<dbReference type="Proteomes" id="UP000028700">
    <property type="component" value="Unassembled WGS sequence"/>
</dbReference>
<comment type="function">
    <text evidence="10">Involved in protein export. Participates in an early event of protein translocation.</text>
</comment>
<sequence>MYNLLMTILLVVSVLIIIAVMMQPAKQSDAMSALSGGADELFSRQKARGFEAFMQKVTVVLGVIFFVDALALVYLSSH</sequence>
<keyword evidence="5 10" id="KW-0812">Transmembrane</keyword>
<evidence type="ECO:0000256" key="9">
    <source>
        <dbReference type="ARBA" id="ARBA00023136"/>
    </source>
</evidence>
<dbReference type="InterPro" id="IPR004692">
    <property type="entry name" value="SecG"/>
</dbReference>
<gene>
    <name evidence="11" type="ORF">LOSG293_340040</name>
</gene>
<comment type="similarity">
    <text evidence="2 10">Belongs to the SecG family.</text>
</comment>
<comment type="subcellular location">
    <subcellularLocation>
        <location evidence="1 10">Cell membrane</location>
        <topology evidence="1 10">Multi-pass membrane protein</topology>
    </subcellularLocation>
</comment>
<dbReference type="OrthoDB" id="1651166at2"/>
<evidence type="ECO:0000256" key="3">
    <source>
        <dbReference type="ARBA" id="ARBA00022448"/>
    </source>
</evidence>
<feature type="transmembrane region" description="Helical" evidence="10">
    <location>
        <begin position="53"/>
        <end position="75"/>
    </location>
</feature>
<dbReference type="GO" id="GO:0065002">
    <property type="term" value="P:intracellular protein transmembrane transport"/>
    <property type="evidence" value="ECO:0007669"/>
    <property type="project" value="TreeGrafter"/>
</dbReference>
<dbReference type="NCBIfam" id="TIGR00810">
    <property type="entry name" value="secG"/>
    <property type="match status" value="1"/>
</dbReference>
<keyword evidence="7 10" id="KW-1133">Transmembrane helix</keyword>
<dbReference type="GO" id="GO:0015450">
    <property type="term" value="F:protein-transporting ATPase activity"/>
    <property type="evidence" value="ECO:0007669"/>
    <property type="project" value="UniProtKB-UniRule"/>
</dbReference>
<dbReference type="PRINTS" id="PR01651">
    <property type="entry name" value="SECGEXPORT"/>
</dbReference>
<dbReference type="RefSeq" id="WP_034529169.1">
    <property type="nucleotide sequence ID" value="NZ_BBAZ01000033.1"/>
</dbReference>
<dbReference type="EMBL" id="BBJM01000034">
    <property type="protein sequence ID" value="GAK48501.1"/>
    <property type="molecule type" value="Genomic_DNA"/>
</dbReference>
<evidence type="ECO:0000313" key="12">
    <source>
        <dbReference type="Proteomes" id="UP000028700"/>
    </source>
</evidence>
<evidence type="ECO:0000313" key="11">
    <source>
        <dbReference type="EMBL" id="GAK48501.1"/>
    </source>
</evidence>
<dbReference type="Pfam" id="PF03840">
    <property type="entry name" value="SecG"/>
    <property type="match status" value="1"/>
</dbReference>
<evidence type="ECO:0000256" key="4">
    <source>
        <dbReference type="ARBA" id="ARBA00022475"/>
    </source>
</evidence>
<keyword evidence="6 10" id="KW-0653">Protein transport</keyword>
<evidence type="ECO:0000256" key="8">
    <source>
        <dbReference type="ARBA" id="ARBA00023010"/>
    </source>
</evidence>
<dbReference type="GO" id="GO:0005886">
    <property type="term" value="C:plasma membrane"/>
    <property type="evidence" value="ECO:0007669"/>
    <property type="project" value="UniProtKB-SubCell"/>
</dbReference>
<comment type="caution">
    <text evidence="11">The sequence shown here is derived from an EMBL/GenBank/DDBJ whole genome shotgun (WGS) entry which is preliminary data.</text>
</comment>
<keyword evidence="9 10" id="KW-0472">Membrane</keyword>
<evidence type="ECO:0000256" key="2">
    <source>
        <dbReference type="ARBA" id="ARBA00008445"/>
    </source>
</evidence>
<dbReference type="GO" id="GO:0043952">
    <property type="term" value="P:protein transport by the Sec complex"/>
    <property type="evidence" value="ECO:0007669"/>
    <property type="project" value="TreeGrafter"/>
</dbReference>
<dbReference type="PANTHER" id="PTHR34182">
    <property type="entry name" value="PROTEIN-EXPORT MEMBRANE PROTEIN SECG"/>
    <property type="match status" value="1"/>
</dbReference>
<dbReference type="GO" id="GO:0009306">
    <property type="term" value="P:protein secretion"/>
    <property type="evidence" value="ECO:0007669"/>
    <property type="project" value="UniProtKB-UniRule"/>
</dbReference>
<comment type="caution">
    <text evidence="10">Lacks conserved residue(s) required for the propagation of feature annotation.</text>
</comment>